<evidence type="ECO:0000256" key="2">
    <source>
        <dbReference type="PIRNR" id="PIRNR026508"/>
    </source>
</evidence>
<dbReference type="Pfam" id="PF05816">
    <property type="entry name" value="TelA"/>
    <property type="match status" value="1"/>
</dbReference>
<protein>
    <submittedName>
        <fullName evidence="4">Uncharacterized conserved protein YaaN involved in tellurite resistance</fullName>
    </submittedName>
</protein>
<dbReference type="EMBL" id="FMYK01000001">
    <property type="protein sequence ID" value="SDB82851.1"/>
    <property type="molecule type" value="Genomic_DNA"/>
</dbReference>
<evidence type="ECO:0000256" key="3">
    <source>
        <dbReference type="SAM" id="MobiDB-lite"/>
    </source>
</evidence>
<dbReference type="InterPro" id="IPR008863">
    <property type="entry name" value="Toxic_anion-R_TelA"/>
</dbReference>
<name>A0A1G6GLF5_9GAMM</name>
<evidence type="ECO:0000256" key="1">
    <source>
        <dbReference type="ARBA" id="ARBA00005541"/>
    </source>
</evidence>
<evidence type="ECO:0000313" key="4">
    <source>
        <dbReference type="EMBL" id="SDB82851.1"/>
    </source>
</evidence>
<dbReference type="PANTHER" id="PTHR38432:SF1">
    <property type="entry name" value="TELA-LIKE PROTEIN SAOUHSC_01408"/>
    <property type="match status" value="1"/>
</dbReference>
<dbReference type="RefSeq" id="WP_092614551.1">
    <property type="nucleotide sequence ID" value="NZ_FMYK01000001.1"/>
</dbReference>
<proteinExistence type="inferred from homology"/>
<accession>A0A1G6GLF5</accession>
<feature type="region of interest" description="Disordered" evidence="3">
    <location>
        <begin position="1"/>
        <end position="22"/>
    </location>
</feature>
<keyword evidence="5" id="KW-1185">Reference proteome</keyword>
<dbReference type="OrthoDB" id="9768858at2"/>
<reference evidence="5" key="1">
    <citation type="submission" date="2016-09" db="EMBL/GenBank/DDBJ databases">
        <authorList>
            <person name="Varghese N."/>
            <person name="Submissions S."/>
        </authorList>
    </citation>
    <scope>NUCLEOTIDE SEQUENCE [LARGE SCALE GENOMIC DNA]</scope>
    <source>
        <strain evidence="5">ANC 3699</strain>
    </source>
</reference>
<dbReference type="Proteomes" id="UP000242317">
    <property type="component" value="Unassembled WGS sequence"/>
</dbReference>
<evidence type="ECO:0000313" key="5">
    <source>
        <dbReference type="Proteomes" id="UP000242317"/>
    </source>
</evidence>
<dbReference type="PANTHER" id="PTHR38432">
    <property type="entry name" value="TELA-LIKE PROTEIN SAOUHSC_01408"/>
    <property type="match status" value="1"/>
</dbReference>
<dbReference type="AlphaFoldDB" id="A0A1G6GLF5"/>
<gene>
    <name evidence="4" type="ORF">SAMN05421749_101138</name>
</gene>
<dbReference type="PIRSF" id="PIRSF026508">
    <property type="entry name" value="TelA"/>
    <property type="match status" value="1"/>
</dbReference>
<comment type="similarity">
    <text evidence="1 2">Belongs to the TelA family.</text>
</comment>
<organism evidence="4 5">
    <name type="scientific">Acinetobacter marinus</name>
    <dbReference type="NCBI Taxonomy" id="281375"/>
    <lineage>
        <taxon>Bacteria</taxon>
        <taxon>Pseudomonadati</taxon>
        <taxon>Pseudomonadota</taxon>
        <taxon>Gammaproteobacteria</taxon>
        <taxon>Moraxellales</taxon>
        <taxon>Moraxellaceae</taxon>
        <taxon>Acinetobacter</taxon>
    </lineage>
</organism>
<feature type="compositionally biased region" description="Low complexity" evidence="3">
    <location>
        <begin position="1"/>
        <end position="14"/>
    </location>
</feature>
<sequence>MSNSNPSSSDSQNPVIRTENKISQSEFEQLDLQSLGLTEQDFAQVQEVSHELDELGQHSVAEYGKNIASATSSYTDELLQMVQSKDLDETGQKLNQVVQVAQQLNSDNVLAENKKKGLIVSILSKFNGAKQSFQLRFNDSKAQIDTLVKEIETTQGGLKQRVDMLDKMHGAIQDEYRQLGIYVASGQLKQKQIANQISELSSQNNDQGNHQSNQQIVSQIYDLNHHANNLEKRVHDLRTLQQSALQTLPMIRIIQSNNLMLVDKFYAIKNITLPAWKNQISLALSLNEQKNSVELANTIDDATNELLRRNAELLHDNSVKTAKANQRAVIDVETLEHVQNTLIKTVNDVIQIQKEGMQQRVQATEKLKSLQSNLNQLVIEGSQSEMKKS</sequence>